<evidence type="ECO:0000256" key="1">
    <source>
        <dbReference type="ARBA" id="ARBA00012513"/>
    </source>
</evidence>
<feature type="binding site" evidence="9">
    <location>
        <position position="228"/>
    </location>
    <ligand>
        <name>ATP</name>
        <dbReference type="ChEBI" id="CHEBI:30616"/>
    </ligand>
</feature>
<evidence type="ECO:0000256" key="3">
    <source>
        <dbReference type="ARBA" id="ARBA00022679"/>
    </source>
</evidence>
<comment type="catalytic activity">
    <reaction evidence="7">
        <text>L-threonyl-[protein] + ATP = O-phospho-L-threonyl-[protein] + ADP + H(+)</text>
        <dbReference type="Rhea" id="RHEA:46608"/>
        <dbReference type="Rhea" id="RHEA-COMP:11060"/>
        <dbReference type="Rhea" id="RHEA-COMP:11605"/>
        <dbReference type="ChEBI" id="CHEBI:15378"/>
        <dbReference type="ChEBI" id="CHEBI:30013"/>
        <dbReference type="ChEBI" id="CHEBI:30616"/>
        <dbReference type="ChEBI" id="CHEBI:61977"/>
        <dbReference type="ChEBI" id="CHEBI:456216"/>
        <dbReference type="EC" id="2.7.11.1"/>
    </reaction>
</comment>
<evidence type="ECO:0000256" key="6">
    <source>
        <dbReference type="ARBA" id="ARBA00022840"/>
    </source>
</evidence>
<dbReference type="VEuPathDB" id="FungiDB:SDRG_10444"/>
<feature type="compositionally biased region" description="Low complexity" evidence="10">
    <location>
        <begin position="38"/>
        <end position="47"/>
    </location>
</feature>
<dbReference type="STRING" id="1156394.T0RP97"/>
<keyword evidence="6 9" id="KW-0067">ATP-binding</keyword>
<dbReference type="Gene3D" id="3.30.200.20">
    <property type="entry name" value="Phosphorylase Kinase, domain 1"/>
    <property type="match status" value="1"/>
</dbReference>
<keyword evidence="13" id="KW-1185">Reference proteome</keyword>
<dbReference type="PANTHER" id="PTHR24361">
    <property type="entry name" value="MITOGEN-ACTIVATED KINASE KINASE KINASE"/>
    <property type="match status" value="1"/>
</dbReference>
<dbReference type="PANTHER" id="PTHR24361:SF433">
    <property type="entry name" value="PROTEIN KINASE DOMAIN-CONTAINING PROTEIN"/>
    <property type="match status" value="1"/>
</dbReference>
<proteinExistence type="predicted"/>
<dbReference type="InterPro" id="IPR053235">
    <property type="entry name" value="Ser_Thr_kinase"/>
</dbReference>
<evidence type="ECO:0000256" key="8">
    <source>
        <dbReference type="ARBA" id="ARBA00048679"/>
    </source>
</evidence>
<accession>T0RP97</accession>
<name>T0RP97_SAPDV</name>
<dbReference type="InterPro" id="IPR011009">
    <property type="entry name" value="Kinase-like_dom_sf"/>
</dbReference>
<evidence type="ECO:0000256" key="9">
    <source>
        <dbReference type="PROSITE-ProRule" id="PRU10141"/>
    </source>
</evidence>
<dbReference type="EMBL" id="JH767166">
    <property type="protein sequence ID" value="EQC31927.1"/>
    <property type="molecule type" value="Genomic_DNA"/>
</dbReference>
<dbReference type="InParanoid" id="T0RP97"/>
<feature type="domain" description="Protein kinase" evidence="11">
    <location>
        <begin position="197"/>
        <end position="467"/>
    </location>
</feature>
<dbReference type="EC" id="2.7.11.1" evidence="1"/>
<gene>
    <name evidence="12" type="ORF">SDRG_10444</name>
</gene>
<evidence type="ECO:0000313" key="12">
    <source>
        <dbReference type="EMBL" id="EQC31927.1"/>
    </source>
</evidence>
<reference evidence="12 13" key="1">
    <citation type="submission" date="2012-04" db="EMBL/GenBank/DDBJ databases">
        <title>The Genome Sequence of Saprolegnia declina VS20.</title>
        <authorList>
            <consortium name="The Broad Institute Genome Sequencing Platform"/>
            <person name="Russ C."/>
            <person name="Nusbaum C."/>
            <person name="Tyler B."/>
            <person name="van West P."/>
            <person name="Dieguez-Uribeondo J."/>
            <person name="de Bruijn I."/>
            <person name="Tripathy S."/>
            <person name="Jiang R."/>
            <person name="Young S.K."/>
            <person name="Zeng Q."/>
            <person name="Gargeya S."/>
            <person name="Fitzgerald M."/>
            <person name="Haas B."/>
            <person name="Abouelleil A."/>
            <person name="Alvarado L."/>
            <person name="Arachchi H.M."/>
            <person name="Berlin A."/>
            <person name="Chapman S.B."/>
            <person name="Goldberg J."/>
            <person name="Griggs A."/>
            <person name="Gujja S."/>
            <person name="Hansen M."/>
            <person name="Howarth C."/>
            <person name="Imamovic A."/>
            <person name="Larimer J."/>
            <person name="McCowen C."/>
            <person name="Montmayeur A."/>
            <person name="Murphy C."/>
            <person name="Neiman D."/>
            <person name="Pearson M."/>
            <person name="Priest M."/>
            <person name="Roberts A."/>
            <person name="Saif S."/>
            <person name="Shea T."/>
            <person name="Sisk P."/>
            <person name="Sykes S."/>
            <person name="Wortman J."/>
            <person name="Nusbaum C."/>
            <person name="Birren B."/>
        </authorList>
    </citation>
    <scope>NUCLEOTIDE SEQUENCE [LARGE SCALE GENOMIC DNA]</scope>
    <source>
        <strain evidence="12 13">VS20</strain>
    </source>
</reference>
<dbReference type="PROSITE" id="PS00107">
    <property type="entry name" value="PROTEIN_KINASE_ATP"/>
    <property type="match status" value="1"/>
</dbReference>
<keyword evidence="3" id="KW-0808">Transferase</keyword>
<dbReference type="GO" id="GO:0005524">
    <property type="term" value="F:ATP binding"/>
    <property type="evidence" value="ECO:0007669"/>
    <property type="project" value="UniProtKB-UniRule"/>
</dbReference>
<evidence type="ECO:0000256" key="10">
    <source>
        <dbReference type="SAM" id="MobiDB-lite"/>
    </source>
</evidence>
<dbReference type="PROSITE" id="PS50011">
    <property type="entry name" value="PROTEIN_KINASE_DOM"/>
    <property type="match status" value="1"/>
</dbReference>
<dbReference type="InterPro" id="IPR017441">
    <property type="entry name" value="Protein_kinase_ATP_BS"/>
</dbReference>
<dbReference type="Proteomes" id="UP000030762">
    <property type="component" value="Unassembled WGS sequence"/>
</dbReference>
<sequence length="473" mass="53078">MAQHKAMPPATEAEAMQPALTATTPQHAPSRKRKAQDEAAGQKAAKAAKPELPSVIEQVKALAARAWAWLPLHSMRHALPMEFAVSTVQEGQALHKKERLSPRSLVMCRHLREPLPIEAVPPQSIEAIKAMPRRKLLLVAKAVYRHLKARHASTGTGVSELKNLREMPMHNLRLWVTLHLPDVMPFKAMLKGIGVTGDLSDTIGIGSTSLVYRGTCHSDGDKLVAIKKLQYSSDTASMMQTQKDRFVAEAQLHAQLEHERIVKFYRFLPSWPPAILGELGDCNLFKFALIHGPQCEPVAARFVKEVAEGLAYLHGRGICHADIKCRKRRHQVVEHCHGLRRPPSHRRLWLCLSRVKPSRVQARDIYGLAPELFKDEGWDTTVDIWALGVMTYELLVGENPVTNTPLDMANPPLSVFKSAMPSIESKIQSKVEAQPFPADVKDLLLRMLEPQPEERICLEDILTHEWVRRHTDA</sequence>
<dbReference type="Gene3D" id="1.10.510.10">
    <property type="entry name" value="Transferase(Phosphotransferase) domain 1"/>
    <property type="match status" value="2"/>
</dbReference>
<dbReference type="InterPro" id="IPR000719">
    <property type="entry name" value="Prot_kinase_dom"/>
</dbReference>
<dbReference type="RefSeq" id="XP_008614655.1">
    <property type="nucleotide sequence ID" value="XM_008616433.1"/>
</dbReference>
<evidence type="ECO:0000256" key="7">
    <source>
        <dbReference type="ARBA" id="ARBA00047899"/>
    </source>
</evidence>
<feature type="region of interest" description="Disordered" evidence="10">
    <location>
        <begin position="1"/>
        <end position="50"/>
    </location>
</feature>
<evidence type="ECO:0000313" key="13">
    <source>
        <dbReference type="Proteomes" id="UP000030762"/>
    </source>
</evidence>
<dbReference type="AlphaFoldDB" id="T0RP97"/>
<evidence type="ECO:0000256" key="4">
    <source>
        <dbReference type="ARBA" id="ARBA00022741"/>
    </source>
</evidence>
<dbReference type="GO" id="GO:0004674">
    <property type="term" value="F:protein serine/threonine kinase activity"/>
    <property type="evidence" value="ECO:0007669"/>
    <property type="project" value="UniProtKB-KW"/>
</dbReference>
<keyword evidence="5 12" id="KW-0418">Kinase</keyword>
<dbReference type="eggNOG" id="KOG0580">
    <property type="taxonomic scope" value="Eukaryota"/>
</dbReference>
<protein>
    <recommendedName>
        <fullName evidence="1">non-specific serine/threonine protein kinase</fullName>
        <ecNumber evidence="1">2.7.11.1</ecNumber>
    </recommendedName>
</protein>
<keyword evidence="2" id="KW-0723">Serine/threonine-protein kinase</keyword>
<dbReference type="SUPFAM" id="SSF56112">
    <property type="entry name" value="Protein kinase-like (PK-like)"/>
    <property type="match status" value="1"/>
</dbReference>
<dbReference type="Pfam" id="PF07714">
    <property type="entry name" value="PK_Tyr_Ser-Thr"/>
    <property type="match status" value="1"/>
</dbReference>
<evidence type="ECO:0000256" key="2">
    <source>
        <dbReference type="ARBA" id="ARBA00022527"/>
    </source>
</evidence>
<evidence type="ECO:0000259" key="11">
    <source>
        <dbReference type="PROSITE" id="PS50011"/>
    </source>
</evidence>
<evidence type="ECO:0000256" key="5">
    <source>
        <dbReference type="ARBA" id="ARBA00022777"/>
    </source>
</evidence>
<organism evidence="12 13">
    <name type="scientific">Saprolegnia diclina (strain VS20)</name>
    <dbReference type="NCBI Taxonomy" id="1156394"/>
    <lineage>
        <taxon>Eukaryota</taxon>
        <taxon>Sar</taxon>
        <taxon>Stramenopiles</taxon>
        <taxon>Oomycota</taxon>
        <taxon>Saprolegniomycetes</taxon>
        <taxon>Saprolegniales</taxon>
        <taxon>Saprolegniaceae</taxon>
        <taxon>Saprolegnia</taxon>
    </lineage>
</organism>
<dbReference type="GeneID" id="19951171"/>
<dbReference type="GO" id="GO:0005737">
    <property type="term" value="C:cytoplasm"/>
    <property type="evidence" value="ECO:0007669"/>
    <property type="project" value="TreeGrafter"/>
</dbReference>
<dbReference type="OrthoDB" id="6513151at2759"/>
<dbReference type="InterPro" id="IPR001245">
    <property type="entry name" value="Ser-Thr/Tyr_kinase_cat_dom"/>
</dbReference>
<comment type="catalytic activity">
    <reaction evidence="8">
        <text>L-seryl-[protein] + ATP = O-phospho-L-seryl-[protein] + ADP + H(+)</text>
        <dbReference type="Rhea" id="RHEA:17989"/>
        <dbReference type="Rhea" id="RHEA-COMP:9863"/>
        <dbReference type="Rhea" id="RHEA-COMP:11604"/>
        <dbReference type="ChEBI" id="CHEBI:15378"/>
        <dbReference type="ChEBI" id="CHEBI:29999"/>
        <dbReference type="ChEBI" id="CHEBI:30616"/>
        <dbReference type="ChEBI" id="CHEBI:83421"/>
        <dbReference type="ChEBI" id="CHEBI:456216"/>
        <dbReference type="EC" id="2.7.11.1"/>
    </reaction>
</comment>
<keyword evidence="4 9" id="KW-0547">Nucleotide-binding</keyword>